<keyword evidence="2" id="KW-1185">Reference proteome</keyword>
<reference evidence="1" key="1">
    <citation type="submission" date="2022-01" db="EMBL/GenBank/DDBJ databases">
        <title>Genome sequence and assembly of Parabukholderia sp. RG36.</title>
        <authorList>
            <person name="Chhetri G."/>
        </authorList>
    </citation>
    <scope>NUCLEOTIDE SEQUENCE</scope>
    <source>
        <strain evidence="1">RG36</strain>
    </source>
</reference>
<sequence>MHRYVRRVGTVSKKVPRKHEGKRNPVILLIDDDGTKRIFSMIKDVSSSKVAIDGSESFYHIIDNLYVVAVPRLGGKSTTIEDFFDPAVRKEQLHGKVFSGKDQLDPATQYGKHHFAEYVVKRKQKEIDFAGFTEILARSVSVLDVYAAKP</sequence>
<dbReference type="EMBL" id="JAKLJA010000037">
    <property type="protein sequence ID" value="MCG5077500.1"/>
    <property type="molecule type" value="Genomic_DNA"/>
</dbReference>
<comment type="caution">
    <text evidence="1">The sequence shown here is derived from an EMBL/GenBank/DDBJ whole genome shotgun (WGS) entry which is preliminary data.</text>
</comment>
<evidence type="ECO:0000313" key="2">
    <source>
        <dbReference type="Proteomes" id="UP001139308"/>
    </source>
</evidence>
<organism evidence="1 2">
    <name type="scientific">Paraburkholderia tagetis</name>
    <dbReference type="NCBI Taxonomy" id="2913261"/>
    <lineage>
        <taxon>Bacteria</taxon>
        <taxon>Pseudomonadati</taxon>
        <taxon>Pseudomonadota</taxon>
        <taxon>Betaproteobacteria</taxon>
        <taxon>Burkholderiales</taxon>
        <taxon>Burkholderiaceae</taxon>
        <taxon>Paraburkholderia</taxon>
    </lineage>
</organism>
<dbReference type="AlphaFoldDB" id="A0A9X1ULD8"/>
<evidence type="ECO:0000313" key="1">
    <source>
        <dbReference type="EMBL" id="MCG5077500.1"/>
    </source>
</evidence>
<dbReference type="Proteomes" id="UP001139308">
    <property type="component" value="Unassembled WGS sequence"/>
</dbReference>
<protein>
    <submittedName>
        <fullName evidence="1">Uncharacterized protein</fullName>
    </submittedName>
</protein>
<gene>
    <name evidence="1" type="ORF">L5014_29865</name>
</gene>
<accession>A0A9X1ULD8</accession>
<proteinExistence type="predicted"/>
<name>A0A9X1ULD8_9BURK</name>